<dbReference type="RefSeq" id="WP_187819567.1">
    <property type="nucleotide sequence ID" value="NZ_JACTVJ010000035.1"/>
</dbReference>
<dbReference type="Pfam" id="PF19811">
    <property type="entry name" value="DUF6294"/>
    <property type="match status" value="1"/>
</dbReference>
<dbReference type="EMBL" id="JACTVJ010000035">
    <property type="protein sequence ID" value="MBC9719141.1"/>
    <property type="molecule type" value="Genomic_DNA"/>
</dbReference>
<dbReference type="InterPro" id="IPR046261">
    <property type="entry name" value="DUF6294"/>
</dbReference>
<evidence type="ECO:0000313" key="2">
    <source>
        <dbReference type="EMBL" id="MBC9719141.1"/>
    </source>
</evidence>
<organism evidence="2 3">
    <name type="scientific">Streptomyces polyasparticus</name>
    <dbReference type="NCBI Taxonomy" id="2767826"/>
    <lineage>
        <taxon>Bacteria</taxon>
        <taxon>Bacillati</taxon>
        <taxon>Actinomycetota</taxon>
        <taxon>Actinomycetes</taxon>
        <taxon>Kitasatosporales</taxon>
        <taxon>Streptomycetaceae</taxon>
        <taxon>Streptomyces</taxon>
    </lineage>
</organism>
<proteinExistence type="predicted"/>
<dbReference type="Proteomes" id="UP000642284">
    <property type="component" value="Unassembled WGS sequence"/>
</dbReference>
<feature type="domain" description="DUF6294" evidence="1">
    <location>
        <begin position="97"/>
        <end position="186"/>
    </location>
</feature>
<evidence type="ECO:0000313" key="3">
    <source>
        <dbReference type="Proteomes" id="UP000642284"/>
    </source>
</evidence>
<accession>A0ABR7SX85</accession>
<evidence type="ECO:0000259" key="1">
    <source>
        <dbReference type="Pfam" id="PF19811"/>
    </source>
</evidence>
<comment type="caution">
    <text evidence="2">The sequence shown here is derived from an EMBL/GenBank/DDBJ whole genome shotgun (WGS) entry which is preliminary data.</text>
</comment>
<name>A0ABR7SX85_9ACTN</name>
<gene>
    <name evidence="2" type="ORF">H9Y04_42185</name>
</gene>
<reference evidence="2 3" key="1">
    <citation type="submission" date="2020-08" db="EMBL/GenBank/DDBJ databases">
        <title>Genemic of Streptomyces polyaspartic.</title>
        <authorList>
            <person name="Liu W."/>
        </authorList>
    </citation>
    <scope>NUCLEOTIDE SEQUENCE [LARGE SCALE GENOMIC DNA]</scope>
    <source>
        <strain evidence="2 3">TRM66268-LWL</strain>
    </source>
</reference>
<keyword evidence="3" id="KW-1185">Reference proteome</keyword>
<sequence>MNETKKSRKLMNRRTLGGVAALAVAAGTLGVAMGMPNEGSSPKKSVAAKQATETAQATGVTQAGDAKGIVTKAGTETKVFTFRTTAVGDCRRMNGATWKLSSNGHAYFKGHFWSSSGDDAWLMYAKLLDHRGGLIGYLHADRNPGDSRKFVINLSEANQIVTAGRNAYFADHLWDDVTTISLTRHC</sequence>
<protein>
    <recommendedName>
        <fullName evidence="1">DUF6294 domain-containing protein</fullName>
    </recommendedName>
</protein>